<proteinExistence type="predicted"/>
<reference evidence="1 2" key="1">
    <citation type="submission" date="2020-03" db="EMBL/GenBank/DDBJ databases">
        <title>Genomic Encyclopedia of Type Strains, Phase IV (KMG-IV): sequencing the most valuable type-strain genomes for metagenomic binning, comparative biology and taxonomic classification.</title>
        <authorList>
            <person name="Goeker M."/>
        </authorList>
    </citation>
    <scope>NUCLEOTIDE SEQUENCE [LARGE SCALE GENOMIC DNA]</scope>
    <source>
        <strain evidence="1 2">DSM 102865</strain>
    </source>
</reference>
<dbReference type="EMBL" id="JAASQJ010000001">
    <property type="protein sequence ID" value="NIJ51952.1"/>
    <property type="molecule type" value="Genomic_DNA"/>
</dbReference>
<organism evidence="1 2">
    <name type="scientific">Dyadobacter arcticus</name>
    <dbReference type="NCBI Taxonomy" id="1078754"/>
    <lineage>
        <taxon>Bacteria</taxon>
        <taxon>Pseudomonadati</taxon>
        <taxon>Bacteroidota</taxon>
        <taxon>Cytophagia</taxon>
        <taxon>Cytophagales</taxon>
        <taxon>Spirosomataceae</taxon>
        <taxon>Dyadobacter</taxon>
    </lineage>
</organism>
<dbReference type="Proteomes" id="UP001179181">
    <property type="component" value="Unassembled WGS sequence"/>
</dbReference>
<gene>
    <name evidence="1" type="ORF">FHS68_001108</name>
</gene>
<name>A0ABX0UGU5_9BACT</name>
<evidence type="ECO:0000313" key="1">
    <source>
        <dbReference type="EMBL" id="NIJ51952.1"/>
    </source>
</evidence>
<protein>
    <submittedName>
        <fullName evidence="1">Uncharacterized protein</fullName>
    </submittedName>
</protein>
<accession>A0ABX0UGU5</accession>
<sequence length="38" mass="4723">MRQPLYYFLPAAFFSIIPLNNKFLFELEYYYELVVYCC</sequence>
<comment type="caution">
    <text evidence="1">The sequence shown here is derived from an EMBL/GenBank/DDBJ whole genome shotgun (WGS) entry which is preliminary data.</text>
</comment>
<evidence type="ECO:0000313" key="2">
    <source>
        <dbReference type="Proteomes" id="UP001179181"/>
    </source>
</evidence>
<keyword evidence="2" id="KW-1185">Reference proteome</keyword>